<reference evidence="1" key="1">
    <citation type="journal article" date="2015" name="Nature">
        <title>Complex archaea that bridge the gap between prokaryotes and eukaryotes.</title>
        <authorList>
            <person name="Spang A."/>
            <person name="Saw J.H."/>
            <person name="Jorgensen S.L."/>
            <person name="Zaremba-Niedzwiedzka K."/>
            <person name="Martijn J."/>
            <person name="Lind A.E."/>
            <person name="van Eijk R."/>
            <person name="Schleper C."/>
            <person name="Guy L."/>
            <person name="Ettema T.J."/>
        </authorList>
    </citation>
    <scope>NUCLEOTIDE SEQUENCE</scope>
</reference>
<gene>
    <name evidence="1" type="ORF">LCGC14_2557070</name>
</gene>
<sequence length="151" mass="18327">MYRRKVRTRNKKKIKKDILNKNTILDNQVKLVGHYLDSIWEGKKGINFIYPNIEQLKYELSFNDLFIERFYQESLKNLVNQGDIYINTEEGGIRRIYDNESPVLLNYVYNFLKLKWRELKSLRLIDIWEEGCLIESISKDKFFEIIKLLKR</sequence>
<accession>A0A0F9AL55</accession>
<evidence type="ECO:0000313" key="1">
    <source>
        <dbReference type="EMBL" id="KKL10314.1"/>
    </source>
</evidence>
<proteinExistence type="predicted"/>
<dbReference type="EMBL" id="LAZR01042110">
    <property type="protein sequence ID" value="KKL10314.1"/>
    <property type="molecule type" value="Genomic_DNA"/>
</dbReference>
<name>A0A0F9AL55_9ZZZZ</name>
<feature type="non-terminal residue" evidence="1">
    <location>
        <position position="151"/>
    </location>
</feature>
<dbReference type="AlphaFoldDB" id="A0A0F9AL55"/>
<organism evidence="1">
    <name type="scientific">marine sediment metagenome</name>
    <dbReference type="NCBI Taxonomy" id="412755"/>
    <lineage>
        <taxon>unclassified sequences</taxon>
        <taxon>metagenomes</taxon>
        <taxon>ecological metagenomes</taxon>
    </lineage>
</organism>
<protein>
    <submittedName>
        <fullName evidence="1">Uncharacterized protein</fullName>
    </submittedName>
</protein>
<comment type="caution">
    <text evidence="1">The sequence shown here is derived from an EMBL/GenBank/DDBJ whole genome shotgun (WGS) entry which is preliminary data.</text>
</comment>